<sequence>MTYKTEIEELPDNRGWVGYLKNAKNITIYKTSNFCAKELAITALNSRIRMHNERYETTIKEVPQVSMFG</sequence>
<dbReference type="EMBL" id="JASAXT010000002">
    <property type="protein sequence ID" value="MDP8147673.1"/>
    <property type="molecule type" value="Genomic_DNA"/>
</dbReference>
<organism evidence="1 2">
    <name type="scientific">Phocoenobacter atlanticus subsp. atlanticus</name>
    <dbReference type="NCBI Taxonomy" id="3061285"/>
    <lineage>
        <taxon>Bacteria</taxon>
        <taxon>Pseudomonadati</taxon>
        <taxon>Pseudomonadota</taxon>
        <taxon>Gammaproteobacteria</taxon>
        <taxon>Pasteurellales</taxon>
        <taxon>Pasteurellaceae</taxon>
        <taxon>Phocoenobacter</taxon>
        <taxon>Phocoenobacter atlanticus</taxon>
    </lineage>
</organism>
<gene>
    <name evidence="1" type="ORF">QJU57_01095</name>
</gene>
<protein>
    <submittedName>
        <fullName evidence="1">Uncharacterized protein</fullName>
    </submittedName>
</protein>
<comment type="caution">
    <text evidence="1">The sequence shown here is derived from an EMBL/GenBank/DDBJ whole genome shotgun (WGS) entry which is preliminary data.</text>
</comment>
<dbReference type="RefSeq" id="WP_306350741.1">
    <property type="nucleotide sequence ID" value="NZ_JASAWV010000002.1"/>
</dbReference>
<dbReference type="Proteomes" id="UP001226020">
    <property type="component" value="Unassembled WGS sequence"/>
</dbReference>
<accession>A0AAW8CEH3</accession>
<reference evidence="1 2" key="1">
    <citation type="journal article" date="2023" name="Front. Microbiol.">
        <title>Phylogeography and host specificity of Pasteurellaceae pathogenic to sea-farmed fish in the north-east Atlantic.</title>
        <authorList>
            <person name="Gulla S."/>
            <person name="Colquhoun D.J."/>
            <person name="Olsen A.B."/>
            <person name="Spilsberg B."/>
            <person name="Lagesen K."/>
            <person name="Aakesson C.P."/>
            <person name="Strom S."/>
            <person name="Manji F."/>
            <person name="Birkbeck T.H."/>
            <person name="Nilsen H.K."/>
        </authorList>
    </citation>
    <scope>NUCLEOTIDE SEQUENCE [LARGE SCALE GENOMIC DNA]</scope>
    <source>
        <strain evidence="1 2">NVIB3131</strain>
    </source>
</reference>
<keyword evidence="2" id="KW-1185">Reference proteome</keyword>
<dbReference type="AlphaFoldDB" id="A0AAW8CEH3"/>
<name>A0AAW8CEH3_9PAST</name>
<proteinExistence type="predicted"/>
<evidence type="ECO:0000313" key="1">
    <source>
        <dbReference type="EMBL" id="MDP8147673.1"/>
    </source>
</evidence>
<evidence type="ECO:0000313" key="2">
    <source>
        <dbReference type="Proteomes" id="UP001226020"/>
    </source>
</evidence>